<dbReference type="EMBL" id="CP034437">
    <property type="protein sequence ID" value="AZN42942.1"/>
    <property type="molecule type" value="Genomic_DNA"/>
</dbReference>
<dbReference type="KEGG" id="palb:EJC50_27035"/>
<proteinExistence type="predicted"/>
<keyword evidence="2" id="KW-1185">Reference proteome</keyword>
<accession>A0A3S9AB41</accession>
<reference evidence="2" key="1">
    <citation type="submission" date="2018-12" db="EMBL/GenBank/DDBJ databases">
        <title>Genome sequence of Peanibacillus sp.</title>
        <authorList>
            <person name="Subramani G."/>
            <person name="Srinivasan S."/>
            <person name="Kim M.K."/>
        </authorList>
    </citation>
    <scope>NUCLEOTIDE SEQUENCE [LARGE SCALE GENOMIC DNA]</scope>
    <source>
        <strain evidence="2">18JY67-1</strain>
    </source>
</reference>
<gene>
    <name evidence="1" type="ORF">EJC50_27035</name>
</gene>
<protein>
    <recommendedName>
        <fullName evidence="3">YgiT-type zinc finger protein</fullName>
    </recommendedName>
</protein>
<name>A0A3S9AB41_9BACL</name>
<dbReference type="AlphaFoldDB" id="A0A3S9AB41"/>
<organism evidence="1 2">
    <name type="scientific">Paenibacillus albus</name>
    <dbReference type="NCBI Taxonomy" id="2495582"/>
    <lineage>
        <taxon>Bacteria</taxon>
        <taxon>Bacillati</taxon>
        <taxon>Bacillota</taxon>
        <taxon>Bacilli</taxon>
        <taxon>Bacillales</taxon>
        <taxon>Paenibacillaceae</taxon>
        <taxon>Paenibacillus</taxon>
    </lineage>
</organism>
<sequence>MSFCCGASMIGTNGTLKHFRTHIHNVPILFCPVCHRVEIHHMIENEYEILAEYAHGDGASEVDFIEYVEQEEQELFENCVNNENEDPMDVVTNQIDMALDLLCFAKQIGDESWEADLKRRLSVLNGRRNKLMQRRTSEGYC</sequence>
<evidence type="ECO:0008006" key="3">
    <source>
        <dbReference type="Google" id="ProtNLM"/>
    </source>
</evidence>
<dbReference type="Proteomes" id="UP000272528">
    <property type="component" value="Chromosome"/>
</dbReference>
<evidence type="ECO:0000313" key="1">
    <source>
        <dbReference type="EMBL" id="AZN42942.1"/>
    </source>
</evidence>
<dbReference type="RefSeq" id="WP_126019071.1">
    <property type="nucleotide sequence ID" value="NZ_CP034437.1"/>
</dbReference>
<evidence type="ECO:0000313" key="2">
    <source>
        <dbReference type="Proteomes" id="UP000272528"/>
    </source>
</evidence>
<dbReference type="OrthoDB" id="2381339at2"/>